<dbReference type="WBParaSite" id="PTRK_0000557700.1">
    <property type="protein sequence ID" value="PTRK_0000557700.1"/>
    <property type="gene ID" value="PTRK_0000557700"/>
</dbReference>
<dbReference type="AlphaFoldDB" id="A0A0N4ZDD2"/>
<dbReference type="Proteomes" id="UP000038045">
    <property type="component" value="Unplaced"/>
</dbReference>
<name>A0A0N4ZDD2_PARTI</name>
<dbReference type="SUPFAM" id="SSF54403">
    <property type="entry name" value="Cystatin/monellin"/>
    <property type="match status" value="1"/>
</dbReference>
<keyword evidence="1" id="KW-1185">Reference proteome</keyword>
<accession>A0A0N4ZDD2</accession>
<sequence>MIIMQVTDTEVGEFYDMEDPNEINALANKIIKKYSFDYNESVTLIKVLDAKKRTTTGTDYNFVLQTIVLPCPTKQCAKNITATIFSQPWTNTEDINILNVSDFYEIKN</sequence>
<evidence type="ECO:0000313" key="1">
    <source>
        <dbReference type="Proteomes" id="UP000038045"/>
    </source>
</evidence>
<organism evidence="1 2">
    <name type="scientific">Parastrongyloides trichosuri</name>
    <name type="common">Possum-specific nematode worm</name>
    <dbReference type="NCBI Taxonomy" id="131310"/>
    <lineage>
        <taxon>Eukaryota</taxon>
        <taxon>Metazoa</taxon>
        <taxon>Ecdysozoa</taxon>
        <taxon>Nematoda</taxon>
        <taxon>Chromadorea</taxon>
        <taxon>Rhabditida</taxon>
        <taxon>Tylenchina</taxon>
        <taxon>Panagrolaimomorpha</taxon>
        <taxon>Strongyloidoidea</taxon>
        <taxon>Strongyloididae</taxon>
        <taxon>Parastrongyloides</taxon>
    </lineage>
</organism>
<dbReference type="InterPro" id="IPR046350">
    <property type="entry name" value="Cystatin_sf"/>
</dbReference>
<proteinExistence type="predicted"/>
<reference evidence="2" key="1">
    <citation type="submission" date="2017-02" db="UniProtKB">
        <authorList>
            <consortium name="WormBaseParasite"/>
        </authorList>
    </citation>
    <scope>IDENTIFICATION</scope>
</reference>
<dbReference type="Gene3D" id="3.10.450.10">
    <property type="match status" value="1"/>
</dbReference>
<dbReference type="STRING" id="131310.A0A0N4ZDD2"/>
<protein>
    <submittedName>
        <fullName evidence="2">Cystatin domain-containing protein</fullName>
    </submittedName>
</protein>
<evidence type="ECO:0000313" key="2">
    <source>
        <dbReference type="WBParaSite" id="PTRK_0000557700.1"/>
    </source>
</evidence>